<dbReference type="PANTHER" id="PTHR21621">
    <property type="entry name" value="RIBOSOMAL PROTEIN S6 MODIFICATION PROTEIN"/>
    <property type="match status" value="1"/>
</dbReference>
<dbReference type="AlphaFoldDB" id="A0A135I8Z3"/>
<protein>
    <recommendedName>
        <fullName evidence="3">ATP-grasp domain-containing protein</fullName>
    </recommendedName>
</protein>
<dbReference type="STRING" id="294935.ATN88_20380"/>
<dbReference type="RefSeq" id="WP_067415417.1">
    <property type="nucleotide sequence ID" value="NZ_LNTY01000033.1"/>
</dbReference>
<evidence type="ECO:0000313" key="5">
    <source>
        <dbReference type="Proteomes" id="UP000070529"/>
    </source>
</evidence>
<dbReference type="PANTHER" id="PTHR21621:SF0">
    <property type="entry name" value="BETA-CITRYLGLUTAMATE SYNTHASE B-RELATED"/>
    <property type="match status" value="1"/>
</dbReference>
<reference evidence="4 5" key="1">
    <citation type="submission" date="2015-11" db="EMBL/GenBank/DDBJ databases">
        <title>Genomic Taxonomy of the Vibrionaceae.</title>
        <authorList>
            <person name="Gomez-Gil B."/>
            <person name="Enciso-Ibarra J."/>
        </authorList>
    </citation>
    <scope>NUCLEOTIDE SEQUENCE [LARGE SCALE GENOMIC DNA]</scope>
    <source>
        <strain evidence="4 5">CAIM 912</strain>
    </source>
</reference>
<dbReference type="GO" id="GO:0046872">
    <property type="term" value="F:metal ion binding"/>
    <property type="evidence" value="ECO:0007669"/>
    <property type="project" value="InterPro"/>
</dbReference>
<keyword evidence="2" id="KW-0547">Nucleotide-binding</keyword>
<dbReference type="GO" id="GO:0009432">
    <property type="term" value="P:SOS response"/>
    <property type="evidence" value="ECO:0007669"/>
    <property type="project" value="TreeGrafter"/>
</dbReference>
<dbReference type="SUPFAM" id="SSF56059">
    <property type="entry name" value="Glutathione synthetase ATP-binding domain-like"/>
    <property type="match status" value="1"/>
</dbReference>
<evidence type="ECO:0000313" key="4">
    <source>
        <dbReference type="EMBL" id="KXF81854.1"/>
    </source>
</evidence>
<dbReference type="OrthoDB" id="583309at2"/>
<keyword evidence="1" id="KW-0464">Manganese</keyword>
<dbReference type="Proteomes" id="UP000070529">
    <property type="component" value="Unassembled WGS sequence"/>
</dbReference>
<organism evidence="4 5">
    <name type="scientific">Enterovibrio coralii</name>
    <dbReference type="NCBI Taxonomy" id="294935"/>
    <lineage>
        <taxon>Bacteria</taxon>
        <taxon>Pseudomonadati</taxon>
        <taxon>Pseudomonadota</taxon>
        <taxon>Gammaproteobacteria</taxon>
        <taxon>Vibrionales</taxon>
        <taxon>Vibrionaceae</taxon>
        <taxon>Enterovibrio</taxon>
    </lineage>
</organism>
<dbReference type="EMBL" id="LNTY01000033">
    <property type="protein sequence ID" value="KXF81854.1"/>
    <property type="molecule type" value="Genomic_DNA"/>
</dbReference>
<sequence length="293" mass="33113">MSDYWIIGPSTDPVIAKVNEYSDPERFIDTWLIEDWKFHVSPEGHAHVTLSDGRDFHLKNSDNYYCRIVDVGRIAGENESNDLDLMSTNKGLQIWLSSIKGRVINPPADIIHNGSKPLHEAELIKLGFNVADTFTSMNKANLAAFAREHPVVAKTICGVRARCRRVFADDLLSDSYSGPVHLQKFISGVNVRVHVLDELCHALEIAGRHIDYRHVDESNPILDGRQIALPEHLEQQLVAAAKKLGMLLSGWDFIVDDDGKWWCLEVNPMPAFTPFDRPTDFQLTKALVEYLKQ</sequence>
<accession>A0A135I8Z3</accession>
<proteinExistence type="predicted"/>
<dbReference type="Gene3D" id="3.30.470.20">
    <property type="entry name" value="ATP-grasp fold, B domain"/>
    <property type="match status" value="1"/>
</dbReference>
<comment type="caution">
    <text evidence="4">The sequence shown here is derived from an EMBL/GenBank/DDBJ whole genome shotgun (WGS) entry which is preliminary data.</text>
</comment>
<evidence type="ECO:0000256" key="1">
    <source>
        <dbReference type="ARBA" id="ARBA00023211"/>
    </source>
</evidence>
<keyword evidence="5" id="KW-1185">Reference proteome</keyword>
<gene>
    <name evidence="4" type="ORF">ATN88_20380</name>
</gene>
<dbReference type="GO" id="GO:0018169">
    <property type="term" value="F:ribosomal S6-glutamic acid ligase activity"/>
    <property type="evidence" value="ECO:0007669"/>
    <property type="project" value="TreeGrafter"/>
</dbReference>
<dbReference type="InterPro" id="IPR011761">
    <property type="entry name" value="ATP-grasp"/>
</dbReference>
<name>A0A135I8Z3_9GAMM</name>
<dbReference type="PROSITE" id="PS50975">
    <property type="entry name" value="ATP_GRASP"/>
    <property type="match status" value="1"/>
</dbReference>
<keyword evidence="2" id="KW-0067">ATP-binding</keyword>
<evidence type="ECO:0000259" key="3">
    <source>
        <dbReference type="PROSITE" id="PS50975"/>
    </source>
</evidence>
<feature type="domain" description="ATP-grasp" evidence="3">
    <location>
        <begin position="120"/>
        <end position="292"/>
    </location>
</feature>
<dbReference type="GO" id="GO:0005524">
    <property type="term" value="F:ATP binding"/>
    <property type="evidence" value="ECO:0007669"/>
    <property type="project" value="UniProtKB-UniRule"/>
</dbReference>
<dbReference type="GO" id="GO:0005737">
    <property type="term" value="C:cytoplasm"/>
    <property type="evidence" value="ECO:0007669"/>
    <property type="project" value="TreeGrafter"/>
</dbReference>
<evidence type="ECO:0000256" key="2">
    <source>
        <dbReference type="PROSITE-ProRule" id="PRU00409"/>
    </source>
</evidence>